<dbReference type="Pfam" id="PF00011">
    <property type="entry name" value="HSP20"/>
    <property type="match status" value="2"/>
</dbReference>
<dbReference type="GO" id="GO:0003688">
    <property type="term" value="F:DNA replication origin binding"/>
    <property type="evidence" value="ECO:0007669"/>
    <property type="project" value="TreeGrafter"/>
</dbReference>
<dbReference type="InterPro" id="IPR045667">
    <property type="entry name" value="ORC3_N"/>
</dbReference>
<evidence type="ECO:0000256" key="2">
    <source>
        <dbReference type="RuleBase" id="RU003616"/>
    </source>
</evidence>
<comment type="similarity">
    <text evidence="1 2">Belongs to the small heat shock protein (HSP20) family.</text>
</comment>
<dbReference type="Pfam" id="PF07034">
    <property type="entry name" value="ORC3_N"/>
    <property type="match status" value="1"/>
</dbReference>
<dbReference type="GO" id="GO:0005656">
    <property type="term" value="C:nuclear pre-replicative complex"/>
    <property type="evidence" value="ECO:0007669"/>
    <property type="project" value="TreeGrafter"/>
</dbReference>
<feature type="domain" description="SHSP" evidence="4">
    <location>
        <begin position="880"/>
        <end position="983"/>
    </location>
</feature>
<dbReference type="SUPFAM" id="SSF49764">
    <property type="entry name" value="HSP20-like chaperones"/>
    <property type="match status" value="2"/>
</dbReference>
<dbReference type="AlphaFoldDB" id="C7TXT1"/>
<dbReference type="GO" id="GO:0006270">
    <property type="term" value="P:DNA replication initiation"/>
    <property type="evidence" value="ECO:0007669"/>
    <property type="project" value="TreeGrafter"/>
</dbReference>
<feature type="compositionally biased region" description="Polar residues" evidence="3">
    <location>
        <begin position="612"/>
        <end position="634"/>
    </location>
</feature>
<sequence>MADFSVYHGNEKEGSQLTSSRRYDQFLGTWRSINKRVHRHLGILNKNVLTEIFDFITSSHASWLSSHKIIDQIPTALLLAGVNTPDHSVIYGHLKKSILNSGGHVAVISPGANTTSVRNLVSLVVQQLSDDSFQQCVQQLSDDSFQQCSLFRDDKNSGGDSKVATCKDFDESNNISVNNFTPATRFSYLALVESYYSKVKNHCGINVLGRNTEYKTLAPPTTPCLRSKRRISQPISHGVSTISPGSEISSESKPKSTVLGPLVIILTETESIPVQVLCDFISLTSLYAAGQIRGRSYSLPISFVFGLSTIPEFGFESRLNASTLSRLTIRRFAVPPPSAFLDVVLNEIIKFPGLHPTYSVLNYLIDGLFLCLDYSVKNFLQRLKFCMLEHYLKTPHPELLQSLELARKYLISLNPSDLARIVSLDYPSLGNHVLDNVTTSALATISPPEVINISSPPGTHRITHRSSSSSSRLIDKIIEYLENHLKLQYLIPPVLNWLLIIMTPLSVRPLGKNIGDLYRLWLKNGLVNAEEFNMTINLLNGVSKEHLLTAVQNAYEFLHQEFSSLSRSKDSTSLWSSSVVTEGRICLNDLADATLSWHTKLSLACQESINKQSQQQSTDSEMSSTITTSVNNDNEPVKPIEFNTKRKISLRNLRQHLQEYATSSPNRSMSAISTSIHNTQWEITRKEFLRWIQIKLSEIIPPFNQLPLHEVFYGPSSIESGNNYSLSSSHEDSSIHSQLALSIRRRLNPPLQRCLHQALVNPGVYLQVHFKVRFDAQGFAPEDINVTSSDNRVTVHAKKETTTGGKKCSHEFCRMIQLPKSIENNQLKCRLTDDGVLMLEAPVKVGENKSLTMNESGQVGIQPKSASQIQAVPASQALTVKGCQGLTVLDDGAGGKKLHVEVQLDPVYRPEDLCVNIDSNRVVVSGRHYKQKTDARRKSSSFAEFSQSYSIPETVDPLTVSAQVVDNMLVVEAPMMKQHEIAH</sequence>
<evidence type="ECO:0000256" key="3">
    <source>
        <dbReference type="SAM" id="MobiDB-lite"/>
    </source>
</evidence>
<dbReference type="CDD" id="cd06526">
    <property type="entry name" value="metazoan_ACD"/>
    <property type="match status" value="2"/>
</dbReference>
<dbReference type="InterPro" id="IPR008978">
    <property type="entry name" value="HSP20-like_chaperone"/>
</dbReference>
<evidence type="ECO:0000256" key="1">
    <source>
        <dbReference type="PROSITE-ProRule" id="PRU00285"/>
    </source>
</evidence>
<reference evidence="5" key="2">
    <citation type="submission" date="2009-03" db="EMBL/GenBank/DDBJ databases">
        <authorList>
            <person name="Gang L."/>
        </authorList>
    </citation>
    <scope>NUCLEOTIDE SEQUENCE</scope>
    <source>
        <strain evidence="5">Anhui</strain>
    </source>
</reference>
<dbReference type="CDD" id="cd20704">
    <property type="entry name" value="Orc3"/>
    <property type="match status" value="1"/>
</dbReference>
<evidence type="ECO:0000259" key="4">
    <source>
        <dbReference type="PROSITE" id="PS01031"/>
    </source>
</evidence>
<dbReference type="PANTHER" id="PTHR12748:SF0">
    <property type="entry name" value="ORIGIN RECOGNITION COMPLEX SUBUNIT 3"/>
    <property type="match status" value="1"/>
</dbReference>
<accession>C7TXT1</accession>
<proteinExistence type="evidence at transcript level"/>
<evidence type="ECO:0000313" key="5">
    <source>
        <dbReference type="EMBL" id="CAX82407.1"/>
    </source>
</evidence>
<dbReference type="InterPro" id="IPR002068">
    <property type="entry name" value="A-crystallin/Hsp20_dom"/>
</dbReference>
<protein>
    <submittedName>
        <fullName evidence="5">Putative origin recognition complex,subunit 3 isoform 1</fullName>
    </submittedName>
</protein>
<feature type="region of interest" description="Disordered" evidence="3">
    <location>
        <begin position="612"/>
        <end position="638"/>
    </location>
</feature>
<dbReference type="EMBL" id="FN326683">
    <property type="protein sequence ID" value="CAX82407.1"/>
    <property type="molecule type" value="mRNA"/>
</dbReference>
<dbReference type="InterPro" id="IPR020795">
    <property type="entry name" value="ORC3"/>
</dbReference>
<dbReference type="PANTHER" id="PTHR12748">
    <property type="entry name" value="ORIGIN RECOGNITION COMPLEX SUBUNIT 3"/>
    <property type="match status" value="1"/>
</dbReference>
<dbReference type="PROSITE" id="PS01031">
    <property type="entry name" value="SHSP"/>
    <property type="match status" value="2"/>
</dbReference>
<dbReference type="GO" id="GO:0031261">
    <property type="term" value="C:DNA replication preinitiation complex"/>
    <property type="evidence" value="ECO:0007669"/>
    <property type="project" value="TreeGrafter"/>
</dbReference>
<feature type="domain" description="SHSP" evidence="4">
    <location>
        <begin position="742"/>
        <end position="862"/>
    </location>
</feature>
<dbReference type="GO" id="GO:0005664">
    <property type="term" value="C:nuclear origin of replication recognition complex"/>
    <property type="evidence" value="ECO:0007669"/>
    <property type="project" value="InterPro"/>
</dbReference>
<name>C7TXT1_SCHJA</name>
<dbReference type="Gene3D" id="2.60.40.790">
    <property type="match status" value="2"/>
</dbReference>
<reference evidence="5" key="1">
    <citation type="journal article" date="2009" name="Nature">
        <title>The Schistosoma japonicum genome reveals features of host-parasite interplay.</title>
        <authorList>
            <person name="Liu F."/>
            <person name="Zhou Y."/>
            <person name="Wang Z.Q."/>
            <person name="Lu G."/>
            <person name="Zheng H."/>
            <person name="Brindley P.J."/>
            <person name="McManus D.P."/>
            <person name="Blair D."/>
            <person name="Zhang Q.H."/>
            <person name="Zhong Y."/>
            <person name="Wang S."/>
            <person name="Han Z.G."/>
            <person name="Chen Z."/>
        </authorList>
    </citation>
    <scope>NUCLEOTIDE SEQUENCE</scope>
    <source>
        <strain evidence="5">Anhui</strain>
    </source>
</reference>
<organism evidence="5">
    <name type="scientific">Schistosoma japonicum</name>
    <name type="common">Blood fluke</name>
    <dbReference type="NCBI Taxonomy" id="6182"/>
    <lineage>
        <taxon>Eukaryota</taxon>
        <taxon>Metazoa</taxon>
        <taxon>Spiralia</taxon>
        <taxon>Lophotrochozoa</taxon>
        <taxon>Platyhelminthes</taxon>
        <taxon>Trematoda</taxon>
        <taxon>Digenea</taxon>
        <taxon>Strigeidida</taxon>
        <taxon>Schistosomatoidea</taxon>
        <taxon>Schistosomatidae</taxon>
        <taxon>Schistosoma</taxon>
    </lineage>
</organism>